<dbReference type="EMBL" id="JBHTJI010000001">
    <property type="protein sequence ID" value="MFD0990590.1"/>
    <property type="molecule type" value="Genomic_DNA"/>
</dbReference>
<dbReference type="PANTHER" id="PTHR21666:SF289">
    <property type="entry name" value="L-ALA--D-GLU ENDOPEPTIDASE"/>
    <property type="match status" value="1"/>
</dbReference>
<feature type="chain" id="PRO_5046714954" evidence="3">
    <location>
        <begin position="26"/>
        <end position="412"/>
    </location>
</feature>
<keyword evidence="1 3" id="KW-0732">Signal</keyword>
<dbReference type="InterPro" id="IPR011055">
    <property type="entry name" value="Dup_hybrid_motif"/>
</dbReference>
<organism evidence="5 6">
    <name type="scientific">Mariniflexile jejuense</name>
    <dbReference type="NCBI Taxonomy" id="1173582"/>
    <lineage>
        <taxon>Bacteria</taxon>
        <taxon>Pseudomonadati</taxon>
        <taxon>Bacteroidota</taxon>
        <taxon>Flavobacteriia</taxon>
        <taxon>Flavobacteriales</taxon>
        <taxon>Flavobacteriaceae</taxon>
        <taxon>Mariniflexile</taxon>
    </lineage>
</organism>
<dbReference type="Pfam" id="PF01551">
    <property type="entry name" value="Peptidase_M23"/>
    <property type="match status" value="1"/>
</dbReference>
<feature type="domain" description="M23ase beta-sheet core" evidence="4">
    <location>
        <begin position="313"/>
        <end position="404"/>
    </location>
</feature>
<comment type="caution">
    <text evidence="5">The sequence shown here is derived from an EMBL/GenBank/DDBJ whole genome shotgun (WGS) entry which is preliminary data.</text>
</comment>
<evidence type="ECO:0000313" key="5">
    <source>
        <dbReference type="EMBL" id="MFD0990590.1"/>
    </source>
</evidence>
<feature type="coiled-coil region" evidence="2">
    <location>
        <begin position="185"/>
        <end position="244"/>
    </location>
</feature>
<dbReference type="Proteomes" id="UP001597061">
    <property type="component" value="Unassembled WGS sequence"/>
</dbReference>
<evidence type="ECO:0000256" key="3">
    <source>
        <dbReference type="SAM" id="SignalP"/>
    </source>
</evidence>
<dbReference type="SUPFAM" id="SSF51261">
    <property type="entry name" value="Duplicated hybrid motif"/>
    <property type="match status" value="1"/>
</dbReference>
<dbReference type="InterPro" id="IPR016047">
    <property type="entry name" value="M23ase_b-sheet_dom"/>
</dbReference>
<dbReference type="CDD" id="cd12797">
    <property type="entry name" value="M23_peptidase"/>
    <property type="match status" value="1"/>
</dbReference>
<proteinExistence type="predicted"/>
<sequence>MLQYNQPLKKIVLLSFLLCSVFVFSQSEKQKELEDRRQELRLEIQRINRLQSENKSKEKSQLNLIQSSKHKINVLDKFIKLTNQQANLLSRDINYNQRKISDLRDELKVLKADYAAMMVKSYKSKNQQSRIMFLLSAENFKQAYKRLQYMKQYTEHQKEQGETIKLKTADLQATNLELLKQQEAKKQLIVENREVQKTLEGERKQQEELMKAIKKNSSMYAAQIKQKQQEADRIDAEIDRIIKEAIAKSNKKNTGATATKSSSGFSLTPEEKVLAANFVANKGKLPWPVEKGYVTLGYGTQPHPIDNSLTIKSNGVRIATEKGAKVLAVFNGEVSAVLRMKNVNPIVMVRHGDYLTVYKNLSEVYVKEGDKVTTKQVIGEVFTNASNGETILSFSISKGTVTENPASWVFKM</sequence>
<protein>
    <submittedName>
        <fullName evidence="5">Murein hydrolase activator EnvC family protein</fullName>
    </submittedName>
</protein>
<dbReference type="InterPro" id="IPR050570">
    <property type="entry name" value="Cell_wall_metabolism_enzyme"/>
</dbReference>
<keyword evidence="6" id="KW-1185">Reference proteome</keyword>
<keyword evidence="5" id="KW-0378">Hydrolase</keyword>
<evidence type="ECO:0000259" key="4">
    <source>
        <dbReference type="Pfam" id="PF01551"/>
    </source>
</evidence>
<reference evidence="6" key="1">
    <citation type="journal article" date="2019" name="Int. J. Syst. Evol. Microbiol.">
        <title>The Global Catalogue of Microorganisms (GCM) 10K type strain sequencing project: providing services to taxonomists for standard genome sequencing and annotation.</title>
        <authorList>
            <consortium name="The Broad Institute Genomics Platform"/>
            <consortium name="The Broad Institute Genome Sequencing Center for Infectious Disease"/>
            <person name="Wu L."/>
            <person name="Ma J."/>
        </authorList>
    </citation>
    <scope>NUCLEOTIDE SEQUENCE [LARGE SCALE GENOMIC DNA]</scope>
    <source>
        <strain evidence="6">CCUG 62414</strain>
    </source>
</reference>
<evidence type="ECO:0000256" key="2">
    <source>
        <dbReference type="SAM" id="Coils"/>
    </source>
</evidence>
<gene>
    <name evidence="5" type="ORF">ACFQ1R_10820</name>
</gene>
<keyword evidence="2" id="KW-0175">Coiled coil</keyword>
<evidence type="ECO:0000313" key="6">
    <source>
        <dbReference type="Proteomes" id="UP001597061"/>
    </source>
</evidence>
<dbReference type="RefSeq" id="WP_379926184.1">
    <property type="nucleotide sequence ID" value="NZ_JBHTJI010000001.1"/>
</dbReference>
<name>A0ABW3JL44_9FLAO</name>
<evidence type="ECO:0000256" key="1">
    <source>
        <dbReference type="ARBA" id="ARBA00022729"/>
    </source>
</evidence>
<feature type="signal peptide" evidence="3">
    <location>
        <begin position="1"/>
        <end position="25"/>
    </location>
</feature>
<dbReference type="PANTHER" id="PTHR21666">
    <property type="entry name" value="PEPTIDASE-RELATED"/>
    <property type="match status" value="1"/>
</dbReference>
<dbReference type="GO" id="GO:0016787">
    <property type="term" value="F:hydrolase activity"/>
    <property type="evidence" value="ECO:0007669"/>
    <property type="project" value="UniProtKB-KW"/>
</dbReference>
<dbReference type="Gene3D" id="6.10.250.3150">
    <property type="match status" value="1"/>
</dbReference>
<dbReference type="Gene3D" id="2.70.70.10">
    <property type="entry name" value="Glucose Permease (Domain IIA)"/>
    <property type="match status" value="1"/>
</dbReference>
<accession>A0ABW3JL44</accession>
<feature type="coiled-coil region" evidence="2">
    <location>
        <begin position="23"/>
        <end position="60"/>
    </location>
</feature>